<protein>
    <submittedName>
        <fullName evidence="1">Uncharacterized protein</fullName>
    </submittedName>
</protein>
<dbReference type="Proteomes" id="UP001066276">
    <property type="component" value="Chromosome 3_1"/>
</dbReference>
<comment type="caution">
    <text evidence="1">The sequence shown here is derived from an EMBL/GenBank/DDBJ whole genome shotgun (WGS) entry which is preliminary data.</text>
</comment>
<dbReference type="EMBL" id="JANPWB010000005">
    <property type="protein sequence ID" value="KAJ1190669.1"/>
    <property type="molecule type" value="Genomic_DNA"/>
</dbReference>
<accession>A0AAV7UNQ9</accession>
<gene>
    <name evidence="1" type="ORF">NDU88_007406</name>
</gene>
<name>A0AAV7UNQ9_PLEWA</name>
<sequence>MERNSPLGFSYGHRPLTFSFSLGALASRSAASHTTADLYVMEKRNYSIKLERRLCGIPAAAGLRIHSCGARVMDQGTDVTVSGEQESLYQVSISIAGRPCPSYLLS</sequence>
<evidence type="ECO:0000313" key="2">
    <source>
        <dbReference type="Proteomes" id="UP001066276"/>
    </source>
</evidence>
<keyword evidence="2" id="KW-1185">Reference proteome</keyword>
<reference evidence="1" key="1">
    <citation type="journal article" date="2022" name="bioRxiv">
        <title>Sequencing and chromosome-scale assembly of the giantPleurodeles waltlgenome.</title>
        <authorList>
            <person name="Brown T."/>
            <person name="Elewa A."/>
            <person name="Iarovenko S."/>
            <person name="Subramanian E."/>
            <person name="Araus A.J."/>
            <person name="Petzold A."/>
            <person name="Susuki M."/>
            <person name="Suzuki K.-i.T."/>
            <person name="Hayashi T."/>
            <person name="Toyoda A."/>
            <person name="Oliveira C."/>
            <person name="Osipova E."/>
            <person name="Leigh N.D."/>
            <person name="Simon A."/>
            <person name="Yun M.H."/>
        </authorList>
    </citation>
    <scope>NUCLEOTIDE SEQUENCE</scope>
    <source>
        <strain evidence="1">20211129_DDA</strain>
        <tissue evidence="1">Liver</tissue>
    </source>
</reference>
<evidence type="ECO:0000313" key="1">
    <source>
        <dbReference type="EMBL" id="KAJ1190669.1"/>
    </source>
</evidence>
<proteinExistence type="predicted"/>
<dbReference type="AlphaFoldDB" id="A0AAV7UNQ9"/>
<organism evidence="1 2">
    <name type="scientific">Pleurodeles waltl</name>
    <name type="common">Iberian ribbed newt</name>
    <dbReference type="NCBI Taxonomy" id="8319"/>
    <lineage>
        <taxon>Eukaryota</taxon>
        <taxon>Metazoa</taxon>
        <taxon>Chordata</taxon>
        <taxon>Craniata</taxon>
        <taxon>Vertebrata</taxon>
        <taxon>Euteleostomi</taxon>
        <taxon>Amphibia</taxon>
        <taxon>Batrachia</taxon>
        <taxon>Caudata</taxon>
        <taxon>Salamandroidea</taxon>
        <taxon>Salamandridae</taxon>
        <taxon>Pleurodelinae</taxon>
        <taxon>Pleurodeles</taxon>
    </lineage>
</organism>